<dbReference type="OrthoDB" id="9808093at2"/>
<feature type="active site" evidence="5">
    <location>
        <position position="18"/>
    </location>
</feature>
<gene>
    <name evidence="8" type="ORF">AAT16_07725</name>
    <name evidence="9" type="ORF">SAMN05216235_0792</name>
</gene>
<dbReference type="KEGG" id="shv:AAT16_07725"/>
<organism evidence="9 11">
    <name type="scientific">Salinicoccus halodurans</name>
    <dbReference type="NCBI Taxonomy" id="407035"/>
    <lineage>
        <taxon>Bacteria</taxon>
        <taxon>Bacillati</taxon>
        <taxon>Bacillota</taxon>
        <taxon>Bacilli</taxon>
        <taxon>Bacillales</taxon>
        <taxon>Staphylococcaceae</taxon>
        <taxon>Salinicoccus</taxon>
    </lineage>
</organism>
<dbReference type="AlphaFoldDB" id="A0A0F7HMG2"/>
<dbReference type="EMBL" id="CP011366">
    <property type="protein sequence ID" value="AKG74132.1"/>
    <property type="molecule type" value="Genomic_DNA"/>
</dbReference>
<dbReference type="RefSeq" id="WP_046790317.1">
    <property type="nucleotide sequence ID" value="NZ_CP011366.1"/>
</dbReference>
<evidence type="ECO:0000313" key="8">
    <source>
        <dbReference type="EMBL" id="AKG74132.1"/>
    </source>
</evidence>
<feature type="domain" description="Acylphosphatase-like" evidence="7">
    <location>
        <begin position="3"/>
        <end position="89"/>
    </location>
</feature>
<reference evidence="10" key="2">
    <citation type="submission" date="2015-04" db="EMBL/GenBank/DDBJ databases">
        <title>Complete genome sequence of Salinicoccus halodurans strain H3B36, isolated from the Qaidam basin of China.</title>
        <authorList>
            <person name="Ma Y."/>
            <person name="Jiang K."/>
            <person name="Xue Y."/>
        </authorList>
    </citation>
    <scope>NUCLEOTIDE SEQUENCE [LARGE SCALE GENOMIC DNA]</scope>
    <source>
        <strain evidence="10">H3B36</strain>
    </source>
</reference>
<keyword evidence="10" id="KW-1185">Reference proteome</keyword>
<dbReference type="InterPro" id="IPR036046">
    <property type="entry name" value="Acylphosphatase-like_dom_sf"/>
</dbReference>
<accession>A0A0F7HMG2</accession>
<dbReference type="SUPFAM" id="SSF54975">
    <property type="entry name" value="Acylphosphatase/BLUF domain-like"/>
    <property type="match status" value="1"/>
</dbReference>
<dbReference type="EMBL" id="FOTB01000001">
    <property type="protein sequence ID" value="SFK60928.1"/>
    <property type="molecule type" value="Genomic_DNA"/>
</dbReference>
<dbReference type="PROSITE" id="PS51160">
    <property type="entry name" value="ACYLPHOSPHATASE_3"/>
    <property type="match status" value="1"/>
</dbReference>
<dbReference type="InterPro" id="IPR020456">
    <property type="entry name" value="Acylphosphatase"/>
</dbReference>
<keyword evidence="5 8" id="KW-0378">Hydrolase</keyword>
<dbReference type="Proteomes" id="UP000183090">
    <property type="component" value="Unassembled WGS sequence"/>
</dbReference>
<evidence type="ECO:0000256" key="3">
    <source>
        <dbReference type="ARBA" id="ARBA00015991"/>
    </source>
</evidence>
<evidence type="ECO:0000313" key="10">
    <source>
        <dbReference type="Proteomes" id="UP000034029"/>
    </source>
</evidence>
<dbReference type="PANTHER" id="PTHR47268:SF4">
    <property type="entry name" value="ACYLPHOSPHATASE"/>
    <property type="match status" value="1"/>
</dbReference>
<dbReference type="Pfam" id="PF00708">
    <property type="entry name" value="Acylphosphatase"/>
    <property type="match status" value="1"/>
</dbReference>
<comment type="similarity">
    <text evidence="1 6">Belongs to the acylphosphatase family.</text>
</comment>
<dbReference type="GO" id="GO:0003998">
    <property type="term" value="F:acylphosphatase activity"/>
    <property type="evidence" value="ECO:0007669"/>
    <property type="project" value="UniProtKB-EC"/>
</dbReference>
<sequence length="89" mass="9934">METRLIIVIGHVQGVGFRFSTKMIADELGITGYAENIQDYVEILATGNEEALEAFTKRVIEGASPSSRVDDHSIKQLNLDDSYKKFITK</sequence>
<name>A0A0F7HMG2_9STAP</name>
<evidence type="ECO:0000259" key="7">
    <source>
        <dbReference type="PROSITE" id="PS51160"/>
    </source>
</evidence>
<evidence type="ECO:0000256" key="1">
    <source>
        <dbReference type="ARBA" id="ARBA00005614"/>
    </source>
</evidence>
<reference evidence="8 10" key="1">
    <citation type="journal article" date="2015" name="Int. J. Syst. Evol. Microbiol.">
        <title>Complete genome sequence of Salinicoccus halodurans H3B36, isolated from the Qaidam Basin in China.</title>
        <authorList>
            <person name="Jiang K."/>
            <person name="Xue Y."/>
            <person name="Ma Y."/>
        </authorList>
    </citation>
    <scope>NUCLEOTIDE SEQUENCE [LARGE SCALE GENOMIC DNA]</scope>
    <source>
        <strain evidence="8 10">H3B36</strain>
    </source>
</reference>
<feature type="active site" evidence="5">
    <location>
        <position position="36"/>
    </location>
</feature>
<dbReference type="Gene3D" id="3.30.70.100">
    <property type="match status" value="1"/>
</dbReference>
<evidence type="ECO:0000256" key="4">
    <source>
        <dbReference type="ARBA" id="ARBA00047645"/>
    </source>
</evidence>
<comment type="catalytic activity">
    <reaction evidence="4 5">
        <text>an acyl phosphate + H2O = a carboxylate + phosphate + H(+)</text>
        <dbReference type="Rhea" id="RHEA:14965"/>
        <dbReference type="ChEBI" id="CHEBI:15377"/>
        <dbReference type="ChEBI" id="CHEBI:15378"/>
        <dbReference type="ChEBI" id="CHEBI:29067"/>
        <dbReference type="ChEBI" id="CHEBI:43474"/>
        <dbReference type="ChEBI" id="CHEBI:59918"/>
        <dbReference type="EC" id="3.6.1.7"/>
    </reaction>
</comment>
<dbReference type="EC" id="3.6.1.7" evidence="2 5"/>
<evidence type="ECO:0000256" key="2">
    <source>
        <dbReference type="ARBA" id="ARBA00012150"/>
    </source>
</evidence>
<evidence type="ECO:0000313" key="9">
    <source>
        <dbReference type="EMBL" id="SFK60928.1"/>
    </source>
</evidence>
<dbReference type="InterPro" id="IPR017968">
    <property type="entry name" value="Acylphosphatase_CS"/>
</dbReference>
<dbReference type="PANTHER" id="PTHR47268">
    <property type="entry name" value="ACYLPHOSPHATASE"/>
    <property type="match status" value="1"/>
</dbReference>
<evidence type="ECO:0000313" key="11">
    <source>
        <dbReference type="Proteomes" id="UP000183090"/>
    </source>
</evidence>
<evidence type="ECO:0000256" key="6">
    <source>
        <dbReference type="RuleBase" id="RU004168"/>
    </source>
</evidence>
<reference evidence="9 11" key="3">
    <citation type="submission" date="2016-10" db="EMBL/GenBank/DDBJ databases">
        <authorList>
            <person name="Varghese N."/>
            <person name="Submissions S."/>
        </authorList>
    </citation>
    <scope>NUCLEOTIDE SEQUENCE [LARGE SCALE GENOMIC DNA]</scope>
    <source>
        <strain evidence="9 11">CGMCC 1.6501</strain>
    </source>
</reference>
<dbReference type="PROSITE" id="PS00150">
    <property type="entry name" value="ACYLPHOSPHATASE_1"/>
    <property type="match status" value="1"/>
</dbReference>
<dbReference type="Proteomes" id="UP000034029">
    <property type="component" value="Chromosome"/>
</dbReference>
<evidence type="ECO:0000256" key="5">
    <source>
        <dbReference type="PROSITE-ProRule" id="PRU00520"/>
    </source>
</evidence>
<dbReference type="InterPro" id="IPR001792">
    <property type="entry name" value="Acylphosphatase-like_dom"/>
</dbReference>
<proteinExistence type="inferred from homology"/>
<protein>
    <recommendedName>
        <fullName evidence="3 5">acylphosphatase</fullName>
        <ecNumber evidence="2 5">3.6.1.7</ecNumber>
    </recommendedName>
</protein>